<dbReference type="EMBL" id="CAUEEQ010022352">
    <property type="protein sequence ID" value="CAJ0944311.1"/>
    <property type="molecule type" value="Genomic_DNA"/>
</dbReference>
<evidence type="ECO:0000313" key="1">
    <source>
        <dbReference type="EMBL" id="CAJ0944311.1"/>
    </source>
</evidence>
<reference evidence="1" key="1">
    <citation type="submission" date="2023-07" db="EMBL/GenBank/DDBJ databases">
        <authorList>
            <person name="Stuckert A."/>
        </authorList>
    </citation>
    <scope>NUCLEOTIDE SEQUENCE</scope>
</reference>
<dbReference type="Proteomes" id="UP001176940">
    <property type="component" value="Unassembled WGS sequence"/>
</dbReference>
<keyword evidence="2" id="KW-1185">Reference proteome</keyword>
<feature type="non-terminal residue" evidence="1">
    <location>
        <position position="148"/>
    </location>
</feature>
<name>A0ABN9LKN5_9NEOB</name>
<gene>
    <name evidence="1" type="ORF">RIMI_LOCUS10378749</name>
</gene>
<protein>
    <submittedName>
        <fullName evidence="1">Uncharacterized protein</fullName>
    </submittedName>
</protein>
<sequence>MQMQVEKLRDTITCEEITEELNTMPKRAQLAAAFITYISAAPEDQRKDSIDHGGNLLDWKRDNRIPLSRTTILAQKPFYRNPFAGTVSPPTRLTRHACRLERRERPSQLRDVSYPLSLIHSAGTSQAEAMLRISFKIFNSQTLPTCGH</sequence>
<organism evidence="1 2">
    <name type="scientific">Ranitomeya imitator</name>
    <name type="common">mimic poison frog</name>
    <dbReference type="NCBI Taxonomy" id="111125"/>
    <lineage>
        <taxon>Eukaryota</taxon>
        <taxon>Metazoa</taxon>
        <taxon>Chordata</taxon>
        <taxon>Craniata</taxon>
        <taxon>Vertebrata</taxon>
        <taxon>Euteleostomi</taxon>
        <taxon>Amphibia</taxon>
        <taxon>Batrachia</taxon>
        <taxon>Anura</taxon>
        <taxon>Neobatrachia</taxon>
        <taxon>Hyloidea</taxon>
        <taxon>Dendrobatidae</taxon>
        <taxon>Dendrobatinae</taxon>
        <taxon>Ranitomeya</taxon>
    </lineage>
</organism>
<dbReference type="Gene3D" id="1.20.920.20">
    <property type="match status" value="1"/>
</dbReference>
<proteinExistence type="predicted"/>
<comment type="caution">
    <text evidence="1">The sequence shown here is derived from an EMBL/GenBank/DDBJ whole genome shotgun (WGS) entry which is preliminary data.</text>
</comment>
<accession>A0ABN9LKN5</accession>
<evidence type="ECO:0000313" key="2">
    <source>
        <dbReference type="Proteomes" id="UP001176940"/>
    </source>
</evidence>